<sequence length="115" mass="12996">MAKVASMPDFSYSEEEEGLITSASCDTGPESFASDKLVSIPEEIGKLRDLLELVRPRRKMRACRLPTLCDQMSNGIVSLWIPIPGGCRCPLPWSWCLVEWRWTVKTVRNIKEKPG</sequence>
<evidence type="ECO:0000313" key="1">
    <source>
        <dbReference type="EMBL" id="KAJ7407827.1"/>
    </source>
</evidence>
<evidence type="ECO:0000313" key="2">
    <source>
        <dbReference type="Proteomes" id="UP001145742"/>
    </source>
</evidence>
<proteinExistence type="predicted"/>
<reference evidence="1" key="1">
    <citation type="submission" date="2019-10" db="EMBL/GenBank/DDBJ databases">
        <authorList>
            <person name="Soares A.E.R."/>
            <person name="Aleixo A."/>
            <person name="Schneider P."/>
            <person name="Miyaki C.Y."/>
            <person name="Schneider M.P."/>
            <person name="Mello C."/>
            <person name="Vasconcelos A.T.R."/>
        </authorList>
    </citation>
    <scope>NUCLEOTIDE SEQUENCE</scope>
    <source>
        <tissue evidence="1">Muscle</tissue>
    </source>
</reference>
<dbReference type="Proteomes" id="UP001145742">
    <property type="component" value="Unassembled WGS sequence"/>
</dbReference>
<keyword evidence="2" id="KW-1185">Reference proteome</keyword>
<gene>
    <name evidence="1" type="ORF">WISP_124616</name>
</gene>
<protein>
    <submittedName>
        <fullName evidence="1">Uncharacterized protein</fullName>
    </submittedName>
</protein>
<accession>A0ABQ9CXQ1</accession>
<dbReference type="EMBL" id="WHWB01034581">
    <property type="protein sequence ID" value="KAJ7407827.1"/>
    <property type="molecule type" value="Genomic_DNA"/>
</dbReference>
<organism evidence="1 2">
    <name type="scientific">Willisornis vidua</name>
    <name type="common">Xingu scale-backed antbird</name>
    <dbReference type="NCBI Taxonomy" id="1566151"/>
    <lineage>
        <taxon>Eukaryota</taxon>
        <taxon>Metazoa</taxon>
        <taxon>Chordata</taxon>
        <taxon>Craniata</taxon>
        <taxon>Vertebrata</taxon>
        <taxon>Euteleostomi</taxon>
        <taxon>Archelosauria</taxon>
        <taxon>Archosauria</taxon>
        <taxon>Dinosauria</taxon>
        <taxon>Saurischia</taxon>
        <taxon>Theropoda</taxon>
        <taxon>Coelurosauria</taxon>
        <taxon>Aves</taxon>
        <taxon>Neognathae</taxon>
        <taxon>Neoaves</taxon>
        <taxon>Telluraves</taxon>
        <taxon>Australaves</taxon>
        <taxon>Passeriformes</taxon>
        <taxon>Thamnophilidae</taxon>
        <taxon>Willisornis</taxon>
    </lineage>
</organism>
<comment type="caution">
    <text evidence="1">The sequence shown here is derived from an EMBL/GenBank/DDBJ whole genome shotgun (WGS) entry which is preliminary data.</text>
</comment>
<name>A0ABQ9CXQ1_9PASS</name>